<dbReference type="EMBL" id="UZAL01032890">
    <property type="protein sequence ID" value="VDP62076.1"/>
    <property type="molecule type" value="Genomic_DNA"/>
</dbReference>
<evidence type="ECO:0000313" key="1">
    <source>
        <dbReference type="EMBL" id="VDP62076.1"/>
    </source>
</evidence>
<keyword evidence="2" id="KW-1185">Reference proteome</keyword>
<accession>A0A3P8J5R8</accession>
<sequence length="96" mass="11356">MRWLGHVLRMSEHRLPRRAMLTGARNGWKKVRGGQTKTWHQCWKSPTSSLSHVGRCRLFGWGPRDCRNQWLETVSDMAQNRSQWRKCIHSLSSLKQ</sequence>
<name>A0A3P8J5R8_9TREM</name>
<dbReference type="Proteomes" id="UP000269396">
    <property type="component" value="Unassembled WGS sequence"/>
</dbReference>
<protein>
    <submittedName>
        <fullName evidence="1">Uncharacterized protein</fullName>
    </submittedName>
</protein>
<reference evidence="1 2" key="1">
    <citation type="submission" date="2018-11" db="EMBL/GenBank/DDBJ databases">
        <authorList>
            <consortium name="Pathogen Informatics"/>
        </authorList>
    </citation>
    <scope>NUCLEOTIDE SEQUENCE [LARGE SCALE GENOMIC DNA]</scope>
    <source>
        <strain>Denwood</strain>
        <strain evidence="2">Zambia</strain>
    </source>
</reference>
<proteinExistence type="predicted"/>
<dbReference type="AlphaFoldDB" id="A0A3P8J5R8"/>
<evidence type="ECO:0000313" key="2">
    <source>
        <dbReference type="Proteomes" id="UP000269396"/>
    </source>
</evidence>
<organism evidence="1 2">
    <name type="scientific">Schistosoma mattheei</name>
    <dbReference type="NCBI Taxonomy" id="31246"/>
    <lineage>
        <taxon>Eukaryota</taxon>
        <taxon>Metazoa</taxon>
        <taxon>Spiralia</taxon>
        <taxon>Lophotrochozoa</taxon>
        <taxon>Platyhelminthes</taxon>
        <taxon>Trematoda</taxon>
        <taxon>Digenea</taxon>
        <taxon>Strigeidida</taxon>
        <taxon>Schistosomatoidea</taxon>
        <taxon>Schistosomatidae</taxon>
        <taxon>Schistosoma</taxon>
    </lineage>
</organism>
<gene>
    <name evidence="1" type="ORF">SMTD_LOCUS12864</name>
</gene>